<keyword evidence="5" id="KW-1185">Reference proteome</keyword>
<dbReference type="AlphaFoldDB" id="Q2ITN1"/>
<evidence type="ECO:0000256" key="2">
    <source>
        <dbReference type="SAM" id="SignalP"/>
    </source>
</evidence>
<accession>Q2ITN1</accession>
<proteinExistence type="predicted"/>
<protein>
    <recommendedName>
        <fullName evidence="3">von Hippel-Lindau disease tumour suppressor beta domain-containing protein</fullName>
    </recommendedName>
</protein>
<evidence type="ECO:0000259" key="3">
    <source>
        <dbReference type="Pfam" id="PF01847"/>
    </source>
</evidence>
<organism evidence="4 5">
    <name type="scientific">Rhodopseudomonas palustris (strain HaA2)</name>
    <dbReference type="NCBI Taxonomy" id="316058"/>
    <lineage>
        <taxon>Bacteria</taxon>
        <taxon>Pseudomonadati</taxon>
        <taxon>Pseudomonadota</taxon>
        <taxon>Alphaproteobacteria</taxon>
        <taxon>Hyphomicrobiales</taxon>
        <taxon>Nitrobacteraceae</taxon>
        <taxon>Rhodopseudomonas</taxon>
    </lineage>
</organism>
<feature type="signal peptide" evidence="2">
    <location>
        <begin position="1"/>
        <end position="27"/>
    </location>
</feature>
<dbReference type="eggNOG" id="COG3115">
    <property type="taxonomic scope" value="Bacteria"/>
</dbReference>
<dbReference type="Proteomes" id="UP000008809">
    <property type="component" value="Chromosome"/>
</dbReference>
<dbReference type="HOGENOM" id="CLU_1873836_0_0_5"/>
<dbReference type="SUPFAM" id="SSF49468">
    <property type="entry name" value="VHL"/>
    <property type="match status" value="1"/>
</dbReference>
<keyword evidence="2" id="KW-0732">Signal</keyword>
<evidence type="ECO:0000313" key="4">
    <source>
        <dbReference type="EMBL" id="ABD08429.1"/>
    </source>
</evidence>
<name>Q2ITN1_RHOP2</name>
<reference evidence="4 5" key="1">
    <citation type="submission" date="2006-01" db="EMBL/GenBank/DDBJ databases">
        <title>Complete sequence of Rhodopseudomonas palustris HaA2.</title>
        <authorList>
            <consortium name="US DOE Joint Genome Institute"/>
            <person name="Copeland A."/>
            <person name="Lucas S."/>
            <person name="Lapidus A."/>
            <person name="Barry K."/>
            <person name="Detter J.C."/>
            <person name="Glavina T."/>
            <person name="Hammon N."/>
            <person name="Israni S."/>
            <person name="Pitluck S."/>
            <person name="Chain P."/>
            <person name="Malfatti S."/>
            <person name="Shin M."/>
            <person name="Vergez L."/>
            <person name="Schmutz J."/>
            <person name="Larimer F."/>
            <person name="Land M."/>
            <person name="Hauser L."/>
            <person name="Pelletier D.A."/>
            <person name="Kyrpides N."/>
            <person name="Anderson I."/>
            <person name="Oda Y."/>
            <person name="Harwood C.S."/>
            <person name="Richardson P."/>
        </authorList>
    </citation>
    <scope>NUCLEOTIDE SEQUENCE [LARGE SCALE GENOMIC DNA]</scope>
    <source>
        <strain evidence="4 5">HaA2</strain>
    </source>
</reference>
<feature type="region of interest" description="Disordered" evidence="1">
    <location>
        <begin position="37"/>
        <end position="64"/>
    </location>
</feature>
<evidence type="ECO:0000313" key="5">
    <source>
        <dbReference type="Proteomes" id="UP000008809"/>
    </source>
</evidence>
<gene>
    <name evidence="4" type="ordered locus">RPB_3735</name>
</gene>
<dbReference type="InterPro" id="IPR036208">
    <property type="entry name" value="VHL_sf"/>
</dbReference>
<dbReference type="EMBL" id="CP000250">
    <property type="protein sequence ID" value="ABD08429.1"/>
    <property type="molecule type" value="Genomic_DNA"/>
</dbReference>
<dbReference type="STRING" id="316058.RPB_3735"/>
<evidence type="ECO:0000256" key="1">
    <source>
        <dbReference type="SAM" id="MobiDB-lite"/>
    </source>
</evidence>
<feature type="compositionally biased region" description="Basic and acidic residues" evidence="1">
    <location>
        <begin position="50"/>
        <end position="64"/>
    </location>
</feature>
<dbReference type="KEGG" id="rpb:RPB_3735"/>
<dbReference type="InterPro" id="IPR024053">
    <property type="entry name" value="VHL_beta_dom"/>
</dbReference>
<feature type="chain" id="PRO_5004210516" description="von Hippel-Lindau disease tumour suppressor beta domain-containing protein" evidence="2">
    <location>
        <begin position="28"/>
        <end position="136"/>
    </location>
</feature>
<dbReference type="InterPro" id="IPR037140">
    <property type="entry name" value="VHL_beta_dom_sf"/>
</dbReference>
<dbReference type="Pfam" id="PF01847">
    <property type="entry name" value="VHL"/>
    <property type="match status" value="1"/>
</dbReference>
<feature type="domain" description="von Hippel-Lindau disease tumour suppressor beta" evidence="3">
    <location>
        <begin position="58"/>
        <end position="116"/>
    </location>
</feature>
<dbReference type="Gene3D" id="2.60.40.780">
    <property type="entry name" value="von Hippel-Lindau disease tumour suppressor, beta domain"/>
    <property type="match status" value="1"/>
</dbReference>
<sequence length="136" mass="14310">MRMTTVRHGMVGALLAVLVLAAPGSLAPTLGGVAAHAETTPSSARPGHRACAERSKVRPERSAEPTRLTFVNNSGMYRALLRIDASGTPKDVAGLNPGEQTTVDTFRTHPWMITDGPGDCIEIIMPAAEPGIVVLK</sequence>